<dbReference type="InterPro" id="IPR023214">
    <property type="entry name" value="HAD_sf"/>
</dbReference>
<dbReference type="GO" id="GO:0000287">
    <property type="term" value="F:magnesium ion binding"/>
    <property type="evidence" value="ECO:0007669"/>
    <property type="project" value="TreeGrafter"/>
</dbReference>
<dbReference type="AlphaFoldDB" id="A0A9D2US09"/>
<dbReference type="PANTHER" id="PTHR43344:SF14">
    <property type="entry name" value="HAD-IB FAMILY HYDROLASE"/>
    <property type="match status" value="1"/>
</dbReference>
<proteinExistence type="predicted"/>
<dbReference type="GO" id="GO:0036424">
    <property type="term" value="F:L-phosphoserine phosphatase activity"/>
    <property type="evidence" value="ECO:0007669"/>
    <property type="project" value="TreeGrafter"/>
</dbReference>
<reference evidence="1" key="2">
    <citation type="submission" date="2021-09" db="EMBL/GenBank/DDBJ databases">
        <authorList>
            <person name="Gilroy R."/>
        </authorList>
    </citation>
    <scope>NUCLEOTIDE SEQUENCE</scope>
    <source>
        <strain evidence="1">CHK135-1449</strain>
    </source>
</reference>
<dbReference type="InterPro" id="IPR036412">
    <property type="entry name" value="HAD-like_sf"/>
</dbReference>
<dbReference type="NCBIfam" id="TIGR01488">
    <property type="entry name" value="HAD-SF-IB"/>
    <property type="match status" value="1"/>
</dbReference>
<dbReference type="SUPFAM" id="SSF56784">
    <property type="entry name" value="HAD-like"/>
    <property type="match status" value="1"/>
</dbReference>
<evidence type="ECO:0000313" key="1">
    <source>
        <dbReference type="EMBL" id="HJF27567.1"/>
    </source>
</evidence>
<dbReference type="Gene3D" id="1.20.1440.100">
    <property type="entry name" value="SG protein - dephosphorylation function"/>
    <property type="match status" value="1"/>
</dbReference>
<evidence type="ECO:0000313" key="2">
    <source>
        <dbReference type="Proteomes" id="UP000787156"/>
    </source>
</evidence>
<dbReference type="PANTHER" id="PTHR43344">
    <property type="entry name" value="PHOSPHOSERINE PHOSPHATASE"/>
    <property type="match status" value="1"/>
</dbReference>
<keyword evidence="1" id="KW-0378">Hydrolase</keyword>
<dbReference type="Pfam" id="PF12710">
    <property type="entry name" value="HAD"/>
    <property type="match status" value="1"/>
</dbReference>
<dbReference type="InterPro" id="IPR050582">
    <property type="entry name" value="HAD-like_SerB"/>
</dbReference>
<comment type="caution">
    <text evidence="1">The sequence shown here is derived from an EMBL/GenBank/DDBJ whole genome shotgun (WGS) entry which is preliminary data.</text>
</comment>
<dbReference type="GO" id="GO:0006564">
    <property type="term" value="P:L-serine biosynthetic process"/>
    <property type="evidence" value="ECO:0007669"/>
    <property type="project" value="TreeGrafter"/>
</dbReference>
<gene>
    <name evidence="1" type="ORF">K8V79_04880</name>
</gene>
<organism evidence="1 2">
    <name type="scientific">Acinetobacter lwoffii</name>
    <dbReference type="NCBI Taxonomy" id="28090"/>
    <lineage>
        <taxon>Bacteria</taxon>
        <taxon>Pseudomonadati</taxon>
        <taxon>Pseudomonadota</taxon>
        <taxon>Gammaproteobacteria</taxon>
        <taxon>Moraxellales</taxon>
        <taxon>Moraxellaceae</taxon>
        <taxon>Acinetobacter</taxon>
    </lineage>
</organism>
<dbReference type="InterPro" id="IPR006385">
    <property type="entry name" value="HAD_hydro_SerB1"/>
</dbReference>
<dbReference type="EMBL" id="DYWX01000048">
    <property type="protein sequence ID" value="HJF27567.1"/>
    <property type="molecule type" value="Genomic_DNA"/>
</dbReference>
<protein>
    <submittedName>
        <fullName evidence="1">Haloacid dehalogenase-like hydrolase</fullName>
    </submittedName>
</protein>
<dbReference type="Proteomes" id="UP000787156">
    <property type="component" value="Unassembled WGS sequence"/>
</dbReference>
<dbReference type="NCBIfam" id="TIGR01490">
    <property type="entry name" value="HAD-SF-IB-hyp1"/>
    <property type="match status" value="1"/>
</dbReference>
<name>A0A9D2US09_ACILW</name>
<reference evidence="1" key="1">
    <citation type="journal article" date="2021" name="PeerJ">
        <title>Extensive microbial diversity within the chicken gut microbiome revealed by metagenomics and culture.</title>
        <authorList>
            <person name="Gilroy R."/>
            <person name="Ravi A."/>
            <person name="Getino M."/>
            <person name="Pursley I."/>
            <person name="Horton D.L."/>
            <person name="Alikhan N.F."/>
            <person name="Baker D."/>
            <person name="Gharbi K."/>
            <person name="Hall N."/>
            <person name="Watson M."/>
            <person name="Adriaenssens E.M."/>
            <person name="Foster-Nyarko E."/>
            <person name="Jarju S."/>
            <person name="Secka A."/>
            <person name="Antonio M."/>
            <person name="Oren A."/>
            <person name="Chaudhuri R.R."/>
            <person name="La Ragione R."/>
            <person name="Hildebrand F."/>
            <person name="Pallen M.J."/>
        </authorList>
    </citation>
    <scope>NUCLEOTIDE SEQUENCE</scope>
    <source>
        <strain evidence="1">CHK135-1449</strain>
    </source>
</reference>
<sequence length="221" mass="25897">MHTQSQKSQTLALFDFDGTLYPDDSFTGFIFHALSKRHILKRGIRILPWIQAYYLKLYPAHAMRPKIYASMFKNSNAIDIQQLAQDYAEQLVFKLNPKLFEQLRMHQRLGHQVVLVSASIDLYLKPICDYLKIDLICSETDIQNDYLTGMYRTADCSKEQKKIRVMKKYPLENFTEIYAYGNSEEDEEMLSLADYAYMEGQDQNLPVLQPHNSESILRLNY</sequence>
<dbReference type="Gene3D" id="3.40.50.1000">
    <property type="entry name" value="HAD superfamily/HAD-like"/>
    <property type="match status" value="1"/>
</dbReference>
<dbReference type="GO" id="GO:0005737">
    <property type="term" value="C:cytoplasm"/>
    <property type="evidence" value="ECO:0007669"/>
    <property type="project" value="TreeGrafter"/>
</dbReference>
<accession>A0A9D2US09</accession>